<name>A0A2S8B0R6_9SPHN</name>
<dbReference type="Pfam" id="PF05284">
    <property type="entry name" value="DUF736"/>
    <property type="match status" value="1"/>
</dbReference>
<comment type="caution">
    <text evidence="1">The sequence shown here is derived from an EMBL/GenBank/DDBJ whole genome shotgun (WGS) entry which is preliminary data.</text>
</comment>
<dbReference type="OrthoDB" id="9811595at2"/>
<gene>
    <name evidence="1" type="ORF">CVO77_12400</name>
</gene>
<keyword evidence="2" id="KW-1185">Reference proteome</keyword>
<dbReference type="AlphaFoldDB" id="A0A2S8B0R6"/>
<organism evidence="1 2">
    <name type="scientific">Sphingopyxis lindanitolerans</name>
    <dbReference type="NCBI Taxonomy" id="2054227"/>
    <lineage>
        <taxon>Bacteria</taxon>
        <taxon>Pseudomonadati</taxon>
        <taxon>Pseudomonadota</taxon>
        <taxon>Alphaproteobacteria</taxon>
        <taxon>Sphingomonadales</taxon>
        <taxon>Sphingomonadaceae</taxon>
        <taxon>Sphingopyxis</taxon>
    </lineage>
</organism>
<sequence length="109" mass="11982">MIIGTFRRQDDGYAGHIRTLAFDAEINIARAQISETENAPTWRVYLGDAEAGIEIGAGWTRCGSRGIYLALQIDDPLFAAPISANLFDSRQLDGPHLLFWSRADASEKG</sequence>
<protein>
    <submittedName>
        <fullName evidence="1">DUF736 domain-containing protein</fullName>
    </submittedName>
</protein>
<dbReference type="Proteomes" id="UP000238954">
    <property type="component" value="Chromosome"/>
</dbReference>
<dbReference type="EMBL" id="PHFW01000003">
    <property type="protein sequence ID" value="PQM25908.1"/>
    <property type="molecule type" value="Genomic_DNA"/>
</dbReference>
<dbReference type="InterPro" id="IPR007948">
    <property type="entry name" value="DUF736"/>
</dbReference>
<proteinExistence type="predicted"/>
<dbReference type="RefSeq" id="WP_105999330.1">
    <property type="nucleotide sequence ID" value="NZ_CM009578.1"/>
</dbReference>
<accession>A0A2S8B0R6</accession>
<reference evidence="2" key="1">
    <citation type="submission" date="2017-11" db="EMBL/GenBank/DDBJ databases">
        <title>The complete genome sequence of Sphingopyxis pomeranensis sp. nov. strain WS5A3p.</title>
        <authorList>
            <person name="Kaminski M.A."/>
        </authorList>
    </citation>
    <scope>NUCLEOTIDE SEQUENCE [LARGE SCALE GENOMIC DNA]</scope>
    <source>
        <strain evidence="2">WS5A3p</strain>
    </source>
</reference>
<evidence type="ECO:0000313" key="1">
    <source>
        <dbReference type="EMBL" id="PQM25908.1"/>
    </source>
</evidence>
<evidence type="ECO:0000313" key="2">
    <source>
        <dbReference type="Proteomes" id="UP000238954"/>
    </source>
</evidence>